<keyword evidence="3" id="KW-0732">Signal</keyword>
<accession>A6G0S6</accession>
<keyword evidence="6" id="KW-1185">Reference proteome</keyword>
<evidence type="ECO:0000256" key="1">
    <source>
        <dbReference type="SAM" id="Coils"/>
    </source>
</evidence>
<organism evidence="5 6">
    <name type="scientific">Plesiocystis pacifica SIR-1</name>
    <dbReference type="NCBI Taxonomy" id="391625"/>
    <lineage>
        <taxon>Bacteria</taxon>
        <taxon>Pseudomonadati</taxon>
        <taxon>Myxococcota</taxon>
        <taxon>Polyangia</taxon>
        <taxon>Nannocystales</taxon>
        <taxon>Nannocystaceae</taxon>
        <taxon>Plesiocystis</taxon>
    </lineage>
</organism>
<keyword evidence="1" id="KW-0175">Coiled coil</keyword>
<dbReference type="InterPro" id="IPR030392">
    <property type="entry name" value="S74_ICA"/>
</dbReference>
<evidence type="ECO:0000313" key="6">
    <source>
        <dbReference type="Proteomes" id="UP000005801"/>
    </source>
</evidence>
<feature type="chain" id="PRO_5002697368" description="Peptidase S74 domain-containing protein" evidence="3">
    <location>
        <begin position="24"/>
        <end position="238"/>
    </location>
</feature>
<feature type="signal peptide" evidence="3">
    <location>
        <begin position="1"/>
        <end position="23"/>
    </location>
</feature>
<feature type="compositionally biased region" description="Low complexity" evidence="2">
    <location>
        <begin position="45"/>
        <end position="87"/>
    </location>
</feature>
<dbReference type="RefSeq" id="WP_006970325.1">
    <property type="nucleotide sequence ID" value="NZ_ABCS01000010.1"/>
</dbReference>
<dbReference type="Pfam" id="PF13884">
    <property type="entry name" value="Peptidase_S74"/>
    <property type="match status" value="1"/>
</dbReference>
<feature type="domain" description="Peptidase S74" evidence="4">
    <location>
        <begin position="129"/>
        <end position="230"/>
    </location>
</feature>
<dbReference type="eggNOG" id="COG5295">
    <property type="taxonomic scope" value="Bacteria"/>
</dbReference>
<dbReference type="EMBL" id="ABCS01000010">
    <property type="protein sequence ID" value="EDM80464.1"/>
    <property type="molecule type" value="Genomic_DNA"/>
</dbReference>
<feature type="coiled-coil region" evidence="1">
    <location>
        <begin position="202"/>
        <end position="236"/>
    </location>
</feature>
<name>A6G0S6_9BACT</name>
<dbReference type="PROSITE" id="PS51257">
    <property type="entry name" value="PROKAR_LIPOPROTEIN"/>
    <property type="match status" value="1"/>
</dbReference>
<dbReference type="Gene3D" id="1.10.10.10">
    <property type="entry name" value="Winged helix-like DNA-binding domain superfamily/Winged helix DNA-binding domain"/>
    <property type="match status" value="1"/>
</dbReference>
<evidence type="ECO:0000256" key="3">
    <source>
        <dbReference type="SAM" id="SignalP"/>
    </source>
</evidence>
<evidence type="ECO:0000313" key="5">
    <source>
        <dbReference type="EMBL" id="EDM80464.1"/>
    </source>
</evidence>
<feature type="compositionally biased region" description="Acidic residues" evidence="2">
    <location>
        <begin position="33"/>
        <end position="44"/>
    </location>
</feature>
<dbReference type="PROSITE" id="PS51688">
    <property type="entry name" value="ICA"/>
    <property type="match status" value="1"/>
</dbReference>
<dbReference type="InterPro" id="IPR036388">
    <property type="entry name" value="WH-like_DNA-bd_sf"/>
</dbReference>
<comment type="caution">
    <text evidence="5">The sequence shown here is derived from an EMBL/GenBank/DDBJ whole genome shotgun (WGS) entry which is preliminary data.</text>
</comment>
<protein>
    <recommendedName>
        <fullName evidence="4">Peptidase S74 domain-containing protein</fullName>
    </recommendedName>
</protein>
<feature type="region of interest" description="Disordered" evidence="2">
    <location>
        <begin position="25"/>
        <end position="87"/>
    </location>
</feature>
<evidence type="ECO:0000259" key="4">
    <source>
        <dbReference type="PROSITE" id="PS51688"/>
    </source>
</evidence>
<dbReference type="OrthoDB" id="4463518at2"/>
<proteinExistence type="predicted"/>
<dbReference type="AlphaFoldDB" id="A6G0S6"/>
<gene>
    <name evidence="5" type="ORF">PPSIR1_41674</name>
</gene>
<dbReference type="Proteomes" id="UP000005801">
    <property type="component" value="Unassembled WGS sequence"/>
</dbReference>
<dbReference type="STRING" id="391625.PPSIR1_41674"/>
<sequence>MLSPRRAPTVALTLALFTALACADDSGDATSDTSDEATDADSSDESPTTESSSEGSESSSTESESTDSTSTDSTDSTSTDSTDSTDAGMCGGEGASCANAELCCEGLMCCAGLPVPRGEEFCGVTCPMSDRELKRDFQTVDTQAVLDALVALPVAAWTYKDDPHAARHIGPMAQDFRAAFEVGASERAIFQVDADGVSFAAIQALDAKLEDLEAENEALRETVAALEARLAKLEAVDE</sequence>
<evidence type="ECO:0000256" key="2">
    <source>
        <dbReference type="SAM" id="MobiDB-lite"/>
    </source>
</evidence>
<reference evidence="5 6" key="1">
    <citation type="submission" date="2007-06" db="EMBL/GenBank/DDBJ databases">
        <authorList>
            <person name="Shimkets L."/>
            <person name="Ferriera S."/>
            <person name="Johnson J."/>
            <person name="Kravitz S."/>
            <person name="Beeson K."/>
            <person name="Sutton G."/>
            <person name="Rogers Y.-H."/>
            <person name="Friedman R."/>
            <person name="Frazier M."/>
            <person name="Venter J.C."/>
        </authorList>
    </citation>
    <scope>NUCLEOTIDE SEQUENCE [LARGE SCALE GENOMIC DNA]</scope>
    <source>
        <strain evidence="5 6">SIR-1</strain>
    </source>
</reference>